<dbReference type="InterPro" id="IPR011029">
    <property type="entry name" value="DEATH-like_dom_sf"/>
</dbReference>
<evidence type="ECO:0000313" key="2">
    <source>
        <dbReference type="Proteomes" id="UP000594220"/>
    </source>
</evidence>
<sequence>MYPFILDDLNSENVEALKFLSLEYIPMKKQESMIAEDDPSFIKELLFRINCTDLLIDKLRFSREEMEQELKIPGKAKISTYR</sequence>
<reference evidence="1" key="1">
    <citation type="submission" date="2025-08" db="UniProtKB">
        <authorList>
            <consortium name="Ensembl"/>
        </authorList>
    </citation>
    <scope>IDENTIFICATION</scope>
</reference>
<dbReference type="Proteomes" id="UP000594220">
    <property type="component" value="Unplaced"/>
</dbReference>
<protein>
    <submittedName>
        <fullName evidence="1">Uncharacterized protein</fullName>
    </submittedName>
</protein>
<dbReference type="SUPFAM" id="SSF47986">
    <property type="entry name" value="DEATH domain"/>
    <property type="match status" value="1"/>
</dbReference>
<reference evidence="1" key="2">
    <citation type="submission" date="2025-09" db="UniProtKB">
        <authorList>
            <consortium name="Ensembl"/>
        </authorList>
    </citation>
    <scope>IDENTIFICATION</scope>
</reference>
<evidence type="ECO:0000313" key="1">
    <source>
        <dbReference type="Ensembl" id="ENSCPRP00005011706.1"/>
    </source>
</evidence>
<dbReference type="Gene3D" id="1.10.533.10">
    <property type="entry name" value="Death Domain, Fas"/>
    <property type="match status" value="1"/>
</dbReference>
<proteinExistence type="predicted"/>
<accession>A0A7M4ELV6</accession>
<name>A0A7M4ELV6_CROPO</name>
<dbReference type="AlphaFoldDB" id="A0A7M4ELV6"/>
<organism evidence="1 2">
    <name type="scientific">Crocodylus porosus</name>
    <name type="common">Saltwater crocodile</name>
    <name type="synonym">Estuarine crocodile</name>
    <dbReference type="NCBI Taxonomy" id="8502"/>
    <lineage>
        <taxon>Eukaryota</taxon>
        <taxon>Metazoa</taxon>
        <taxon>Chordata</taxon>
        <taxon>Craniata</taxon>
        <taxon>Vertebrata</taxon>
        <taxon>Euteleostomi</taxon>
        <taxon>Archelosauria</taxon>
        <taxon>Archosauria</taxon>
        <taxon>Crocodylia</taxon>
        <taxon>Longirostres</taxon>
        <taxon>Crocodylidae</taxon>
        <taxon>Crocodylus</taxon>
    </lineage>
</organism>
<dbReference type="Ensembl" id="ENSCPRT00005013798.1">
    <property type="protein sequence ID" value="ENSCPRP00005011706.1"/>
    <property type="gene ID" value="ENSCPRG00005008354.1"/>
</dbReference>
<keyword evidence="2" id="KW-1185">Reference proteome</keyword>